<feature type="compositionally biased region" description="Basic and acidic residues" evidence="1">
    <location>
        <begin position="14"/>
        <end position="26"/>
    </location>
</feature>
<evidence type="ECO:0000313" key="2">
    <source>
        <dbReference type="EMBL" id="KAF2011560.1"/>
    </source>
</evidence>
<dbReference type="AlphaFoldDB" id="A0A6A5XF56"/>
<gene>
    <name evidence="2" type="ORF">BU24DRAFT_284007</name>
</gene>
<feature type="compositionally biased region" description="Acidic residues" evidence="1">
    <location>
        <begin position="67"/>
        <end position="87"/>
    </location>
</feature>
<feature type="compositionally biased region" description="Low complexity" evidence="1">
    <location>
        <begin position="51"/>
        <end position="66"/>
    </location>
</feature>
<feature type="compositionally biased region" description="Basic and acidic residues" evidence="1">
    <location>
        <begin position="193"/>
        <end position="221"/>
    </location>
</feature>
<sequence length="233" mass="25585">MAAAQELPNRKHPRDAIAEEQTDRSTRTKLSSPVDNITPDESAELRDNDSETSSILSESSSDPSSESSDESSSDGESTLSDEEDEEGIVNLRANRGKKPRMKLRKQDLGSDIRPFLKDFLPKLKAANEELEAERLAGTLKYREIDAHLNGASDGTDKPEEEEGEGQYVEMNLGLGVLEEQNPNASDDSSSDEGESHGEMDSTVEEKEKDFMGKLMGQERHAAGIQIVDDAQET</sequence>
<organism evidence="2 3">
    <name type="scientific">Aaosphaeria arxii CBS 175.79</name>
    <dbReference type="NCBI Taxonomy" id="1450172"/>
    <lineage>
        <taxon>Eukaryota</taxon>
        <taxon>Fungi</taxon>
        <taxon>Dikarya</taxon>
        <taxon>Ascomycota</taxon>
        <taxon>Pezizomycotina</taxon>
        <taxon>Dothideomycetes</taxon>
        <taxon>Pleosporomycetidae</taxon>
        <taxon>Pleosporales</taxon>
        <taxon>Pleosporales incertae sedis</taxon>
        <taxon>Aaosphaeria</taxon>
    </lineage>
</organism>
<dbReference type="PANTHER" id="PTHR38489:SF1">
    <property type="entry name" value="HISTONE CHAPERONE DOMAIN-CONTAINING PROTEIN"/>
    <property type="match status" value="1"/>
</dbReference>
<feature type="compositionally biased region" description="Basic residues" evidence="1">
    <location>
        <begin position="94"/>
        <end position="103"/>
    </location>
</feature>
<keyword evidence="3" id="KW-1185">Reference proteome</keyword>
<dbReference type="GO" id="GO:0000492">
    <property type="term" value="P:box C/D snoRNP assembly"/>
    <property type="evidence" value="ECO:0007669"/>
    <property type="project" value="InterPro"/>
</dbReference>
<proteinExistence type="predicted"/>
<evidence type="ECO:0000313" key="3">
    <source>
        <dbReference type="Proteomes" id="UP000799778"/>
    </source>
</evidence>
<feature type="region of interest" description="Disordered" evidence="1">
    <location>
        <begin position="1"/>
        <end position="111"/>
    </location>
</feature>
<name>A0A6A5XF56_9PLEO</name>
<dbReference type="InterPro" id="IPR027921">
    <property type="entry name" value="NOPCHAP1"/>
</dbReference>
<dbReference type="Proteomes" id="UP000799778">
    <property type="component" value="Unassembled WGS sequence"/>
</dbReference>
<reference evidence="2" key="1">
    <citation type="journal article" date="2020" name="Stud. Mycol.">
        <title>101 Dothideomycetes genomes: a test case for predicting lifestyles and emergence of pathogens.</title>
        <authorList>
            <person name="Haridas S."/>
            <person name="Albert R."/>
            <person name="Binder M."/>
            <person name="Bloem J."/>
            <person name="Labutti K."/>
            <person name="Salamov A."/>
            <person name="Andreopoulos B."/>
            <person name="Baker S."/>
            <person name="Barry K."/>
            <person name="Bills G."/>
            <person name="Bluhm B."/>
            <person name="Cannon C."/>
            <person name="Castanera R."/>
            <person name="Culley D."/>
            <person name="Daum C."/>
            <person name="Ezra D."/>
            <person name="Gonzalez J."/>
            <person name="Henrissat B."/>
            <person name="Kuo A."/>
            <person name="Liang C."/>
            <person name="Lipzen A."/>
            <person name="Lutzoni F."/>
            <person name="Magnuson J."/>
            <person name="Mondo S."/>
            <person name="Nolan M."/>
            <person name="Ohm R."/>
            <person name="Pangilinan J."/>
            <person name="Park H.-J."/>
            <person name="Ramirez L."/>
            <person name="Alfaro M."/>
            <person name="Sun H."/>
            <person name="Tritt A."/>
            <person name="Yoshinaga Y."/>
            <person name="Zwiers L.-H."/>
            <person name="Turgeon B."/>
            <person name="Goodwin S."/>
            <person name="Spatafora J."/>
            <person name="Crous P."/>
            <person name="Grigoriev I."/>
        </authorList>
    </citation>
    <scope>NUCLEOTIDE SEQUENCE</scope>
    <source>
        <strain evidence="2">CBS 175.79</strain>
    </source>
</reference>
<evidence type="ECO:0000256" key="1">
    <source>
        <dbReference type="SAM" id="MobiDB-lite"/>
    </source>
</evidence>
<dbReference type="OrthoDB" id="1112980at2759"/>
<dbReference type="Pfam" id="PF15370">
    <property type="entry name" value="NOPCHAP1"/>
    <property type="match status" value="1"/>
</dbReference>
<feature type="region of interest" description="Disordered" evidence="1">
    <location>
        <begin position="174"/>
        <end position="233"/>
    </location>
</feature>
<accession>A0A6A5XF56</accession>
<dbReference type="PANTHER" id="PTHR38489">
    <property type="entry name" value="HISTONE CHAPERONE DOMAIN-CONTAINING PROTEIN"/>
    <property type="match status" value="1"/>
</dbReference>
<protein>
    <submittedName>
        <fullName evidence="2">Uncharacterized protein</fullName>
    </submittedName>
</protein>
<dbReference type="RefSeq" id="XP_033379899.1">
    <property type="nucleotide sequence ID" value="XM_033522753.1"/>
</dbReference>
<dbReference type="GeneID" id="54280150"/>
<dbReference type="EMBL" id="ML978074">
    <property type="protein sequence ID" value="KAF2011560.1"/>
    <property type="molecule type" value="Genomic_DNA"/>
</dbReference>